<dbReference type="InterPro" id="IPR058792">
    <property type="entry name" value="Beta-barrel_RND_2"/>
</dbReference>
<protein>
    <submittedName>
        <fullName evidence="4">Efflux RND transporter periplasmic adaptor subunit</fullName>
    </submittedName>
</protein>
<sequence length="412" mass="43586">MRPIPLLTAILVMLALYGLVLQRDALLAFARGEPQDQQADPSFTADIPAQAAPQPDLIGVVVRRSTAREIDSAVILRGQTRALRQVEVRAETSAIVISDPLRKGAFVKRGDLLCKLDPGVREAALAEASAKLKEARSRVPESEAWLKEAHARLGEAQINYNAARKLKEGGYASDTRLAATEAAIRAAEANLATARTRLDTTRSGIEAAQAAVAAAEREIARLTITAPFDGLLESDAAELGSLMQPGSLCATVIQLDPVKLVGFVPETEVARVKVGAPAGAELATGQRVEGKVTFISRSADPLTRTFEVEISVPNPDLAIRDGQTAAIAVQAAGAMAHLLPQSALTLNNDGQLGVRVVSDDAIVGFLPVSLVRDTVDGIWVDGLPAEANVIVVGQDFVTAGVRVKPTWQETDQ</sequence>
<feature type="coiled-coil region" evidence="2">
    <location>
        <begin position="177"/>
        <end position="225"/>
    </location>
</feature>
<dbReference type="GO" id="GO:0015562">
    <property type="term" value="F:efflux transmembrane transporter activity"/>
    <property type="evidence" value="ECO:0007669"/>
    <property type="project" value="TreeGrafter"/>
</dbReference>
<reference evidence="5" key="1">
    <citation type="submission" date="2018-03" db="EMBL/GenBank/DDBJ databases">
        <title>Genomic analysis of the strain SH-1 isolated from shrimp intestine.</title>
        <authorList>
            <person name="Kim Y.-S."/>
            <person name="Kim S.-E."/>
            <person name="Kim K.-H."/>
        </authorList>
    </citation>
    <scope>NUCLEOTIDE SEQUENCE [LARGE SCALE GENOMIC DNA]</scope>
    <source>
        <strain evidence="5">SH-1</strain>
    </source>
</reference>
<dbReference type="Pfam" id="PF25954">
    <property type="entry name" value="Beta-barrel_RND_2"/>
    <property type="match status" value="1"/>
</dbReference>
<dbReference type="Gene3D" id="2.40.420.20">
    <property type="match status" value="1"/>
</dbReference>
<keyword evidence="2" id="KW-0175">Coiled coil</keyword>
<dbReference type="Proteomes" id="UP000237655">
    <property type="component" value="Chromosome"/>
</dbReference>
<dbReference type="InterPro" id="IPR006143">
    <property type="entry name" value="RND_pump_MFP"/>
</dbReference>
<dbReference type="KEGG" id="thas:C6Y53_00745"/>
<dbReference type="PANTHER" id="PTHR30469">
    <property type="entry name" value="MULTIDRUG RESISTANCE PROTEIN MDTA"/>
    <property type="match status" value="1"/>
</dbReference>
<evidence type="ECO:0000256" key="2">
    <source>
        <dbReference type="SAM" id="Coils"/>
    </source>
</evidence>
<dbReference type="GO" id="GO:1990281">
    <property type="term" value="C:efflux pump complex"/>
    <property type="evidence" value="ECO:0007669"/>
    <property type="project" value="TreeGrafter"/>
</dbReference>
<dbReference type="RefSeq" id="WP_106470693.1">
    <property type="nucleotide sequence ID" value="NZ_CP027665.1"/>
</dbReference>
<dbReference type="PANTHER" id="PTHR30469:SF29">
    <property type="entry name" value="BLR2860 PROTEIN"/>
    <property type="match status" value="1"/>
</dbReference>
<proteinExistence type="inferred from homology"/>
<dbReference type="NCBIfam" id="TIGR01730">
    <property type="entry name" value="RND_mfp"/>
    <property type="match status" value="1"/>
</dbReference>
<dbReference type="Gene3D" id="2.40.50.100">
    <property type="match status" value="1"/>
</dbReference>
<dbReference type="Gene3D" id="2.40.30.170">
    <property type="match status" value="1"/>
</dbReference>
<dbReference type="EMBL" id="CP027665">
    <property type="protein sequence ID" value="AVO36378.1"/>
    <property type="molecule type" value="Genomic_DNA"/>
</dbReference>
<evidence type="ECO:0000259" key="3">
    <source>
        <dbReference type="Pfam" id="PF25954"/>
    </source>
</evidence>
<accession>A0A2S0MKG2</accession>
<gene>
    <name evidence="4" type="ORF">C6Y53_00745</name>
</gene>
<dbReference type="SUPFAM" id="SSF111369">
    <property type="entry name" value="HlyD-like secretion proteins"/>
    <property type="match status" value="1"/>
</dbReference>
<name>A0A2S0MKG2_9RHOB</name>
<evidence type="ECO:0000313" key="4">
    <source>
        <dbReference type="EMBL" id="AVO36378.1"/>
    </source>
</evidence>
<dbReference type="Gene3D" id="1.10.287.470">
    <property type="entry name" value="Helix hairpin bin"/>
    <property type="match status" value="1"/>
</dbReference>
<keyword evidence="5" id="KW-1185">Reference proteome</keyword>
<feature type="domain" description="CusB-like beta-barrel" evidence="3">
    <location>
        <begin position="264"/>
        <end position="332"/>
    </location>
</feature>
<organism evidence="4 5">
    <name type="scientific">Pukyongiella litopenaei</name>
    <dbReference type="NCBI Taxonomy" id="2605946"/>
    <lineage>
        <taxon>Bacteria</taxon>
        <taxon>Pseudomonadati</taxon>
        <taxon>Pseudomonadota</taxon>
        <taxon>Alphaproteobacteria</taxon>
        <taxon>Rhodobacterales</taxon>
        <taxon>Paracoccaceae</taxon>
        <taxon>Pukyongiella</taxon>
    </lineage>
</organism>
<comment type="similarity">
    <text evidence="1">Belongs to the membrane fusion protein (MFP) (TC 8.A.1) family.</text>
</comment>
<evidence type="ECO:0000256" key="1">
    <source>
        <dbReference type="ARBA" id="ARBA00009477"/>
    </source>
</evidence>
<evidence type="ECO:0000313" key="5">
    <source>
        <dbReference type="Proteomes" id="UP000237655"/>
    </source>
</evidence>
<dbReference type="AlphaFoldDB" id="A0A2S0MKG2"/>